<evidence type="ECO:0000313" key="2">
    <source>
        <dbReference type="EMBL" id="OCB07009.1"/>
    </source>
</evidence>
<evidence type="ECO:0000256" key="1">
    <source>
        <dbReference type="SAM" id="MobiDB-lite"/>
    </source>
</evidence>
<reference evidence="2" key="1">
    <citation type="submission" date="2011-11" db="EMBL/GenBank/DDBJ databases">
        <title>The Genome Sequence of Tetrahymena thermophila SB210.</title>
        <authorList>
            <consortium name="The Broad Institute Genome Sequencing Platform"/>
            <person name="Russ C."/>
            <person name="Coyne R.S."/>
            <person name="Orias E."/>
            <person name="Taverna S.D."/>
            <person name="Papazyan R."/>
            <person name="Young S.K."/>
            <person name="Zeng Q."/>
            <person name="Gargeya S."/>
            <person name="Fitzgerald M."/>
            <person name="Haas B."/>
            <person name="Abouelleil A."/>
            <person name="Alvarado L."/>
            <person name="Arachchi H.M."/>
            <person name="Berlin A."/>
            <person name="Brown A."/>
            <person name="Chapman S.B."/>
            <person name="Chen Z."/>
            <person name="Dunbar C."/>
            <person name="Freedman E."/>
            <person name="Gearin G."/>
            <person name="Goldberg J."/>
            <person name="Griggs A."/>
            <person name="Gujja S."/>
            <person name="Heiman D."/>
            <person name="Howarth C."/>
            <person name="Lui A."/>
            <person name="MacDonald P.J.P."/>
            <person name="Montmayeur A."/>
            <person name="Murphy C."/>
            <person name="Neiman D."/>
            <person name="Pearson M."/>
            <person name="Priest M."/>
            <person name="Roberts A."/>
            <person name="Saif S."/>
            <person name="Shea T."/>
            <person name="Sisk P."/>
            <person name="Stolte C."/>
            <person name="Sykes S."/>
            <person name="Wortman J."/>
            <person name="Nusbaum C."/>
            <person name="Birren B."/>
        </authorList>
    </citation>
    <scope>NUCLEOTIDE SEQUENCE [LARGE SCALE GENOMIC DNA]</scope>
    <source>
        <strain evidence="2">SB210</strain>
    </source>
</reference>
<organism evidence="2">
    <name type="scientific">Tetrahymena thermophila (strain SB210)</name>
    <dbReference type="NCBI Taxonomy" id="312017"/>
    <lineage>
        <taxon>Eukaryota</taxon>
        <taxon>Sar</taxon>
        <taxon>Alveolata</taxon>
        <taxon>Ciliophora</taxon>
        <taxon>Intramacronucleata</taxon>
        <taxon>Oligohymenophorea</taxon>
        <taxon>Hymenostomatida</taxon>
        <taxon>Tetrahymenina</taxon>
        <taxon>Tetrahymenidae</taxon>
        <taxon>Tetrahymena</taxon>
    </lineage>
</organism>
<gene>
    <name evidence="2" type="ORF">TTHMIC_00035</name>
</gene>
<dbReference type="AlphaFoldDB" id="A0A1B9C2H5"/>
<reference evidence="2" key="2">
    <citation type="submission" date="2016-07" db="EMBL/GenBank/DDBJ databases">
        <authorList>
            <person name="Coyne R.S."/>
            <person name="Hamilton E.P."/>
            <person name="Orias E."/>
            <person name="Russ C."/>
            <person name="Kapusta A."/>
            <person name="Bidwell S.L."/>
            <person name="Krishnakumar V."/>
            <person name="Zafar N."/>
            <person name="Tang H."/>
            <person name="Hadjithomas M."/>
        </authorList>
    </citation>
    <scope>NUCLEOTIDE SEQUENCE [LARGE SCALE GENOMIC DNA]</scope>
    <source>
        <strain evidence="2">SB210</strain>
    </source>
</reference>
<accession>A0A1B9C2H5</accession>
<protein>
    <submittedName>
        <fullName evidence="2">Uncharacterized protein</fullName>
    </submittedName>
</protein>
<name>A0A1B9C2H5_TETTS</name>
<proteinExistence type="predicted"/>
<sequence>MSYYFWKIKFKTFHIDQFTTITPWNTLTDTQNLQSNKKKTQPNTNQKQNPDISDKKVDGRKRYKNKEEQLQEEQQPVSTHSRLKRIVQNCFRIPKWSQICSQDPNLMRFQSATILQSHKDQIAIIVVVQNQTTASYIDTQAPLDKKVNQPFKNRNRNFLPPSISAQRSRVCVNLMQS</sequence>
<feature type="compositionally biased region" description="Low complexity" evidence="1">
    <location>
        <begin position="41"/>
        <end position="50"/>
    </location>
</feature>
<dbReference type="EMBL" id="JH659862">
    <property type="protein sequence ID" value="OCB07009.1"/>
    <property type="molecule type" value="Genomic_DNA"/>
</dbReference>
<feature type="region of interest" description="Disordered" evidence="1">
    <location>
        <begin position="33"/>
        <end position="79"/>
    </location>
</feature>
<dbReference type="Proteomes" id="UP000242602">
    <property type="component" value="Unassembled WGS sequence"/>
</dbReference>